<dbReference type="EMBL" id="SMAF01000021">
    <property type="protein sequence ID" value="TCS94517.1"/>
    <property type="molecule type" value="Genomic_DNA"/>
</dbReference>
<evidence type="ECO:0000313" key="1">
    <source>
        <dbReference type="EMBL" id="TCS94517.1"/>
    </source>
</evidence>
<dbReference type="AlphaFoldDB" id="A0A4V2UV66"/>
<accession>A0A4V2UV66</accession>
<dbReference type="Proteomes" id="UP000294599">
    <property type="component" value="Unassembled WGS sequence"/>
</dbReference>
<sequence>MRISEGRCMRTAMALCVAAMPALPGDVRAGTDGWSPDPAHNLVIAGRSGEEVQAKILPLSDGGFYVSWFDNTDGGYDVRLQRLDVDGRALWVDNGMVVADRSFDWTTDYGFTVDADDHAVLSFQCCTQGGPDERLVLARIAPDGTRAWPAPGIDVTLAGDAAAVSQVSATSDGDVVVAWMTATGQGRAQKFDGNGTAAWAAGGVEIAGPAGASRFIADVRPGANGDAIVSWSNQPNFLTRVLYAQKLAAADGAALWGTGVRVSETGNLQAGYFPPFMGDGEGGAVFAYYDNTGVVFDIRVQHIDSGAKRRFGPTGVLATTDGTRNHVSSAAAYDPASGDIFVAWVDDQTVSMQVMHSLRAQRIDADGNRQWGDDGVELVPPAVATTGENALSRPVVLLAPDGVIVAWTTGNTSVTSHPVRAQYLGRDGIVRWPQPADIKTAPTTTARLAGANSAAGYAAFVWSDAPDNDPAGNDVLGHRLDYDAKPDDVLFADGFEPAD</sequence>
<evidence type="ECO:0008006" key="3">
    <source>
        <dbReference type="Google" id="ProtNLM"/>
    </source>
</evidence>
<comment type="caution">
    <text evidence="1">The sequence shown here is derived from an EMBL/GenBank/DDBJ whole genome shotgun (WGS) entry which is preliminary data.</text>
</comment>
<name>A0A4V2UV66_9GAMM</name>
<gene>
    <name evidence="1" type="ORF">EDC25_12136</name>
</gene>
<proteinExistence type="predicted"/>
<organism evidence="1 2">
    <name type="scientific">Pseudofulvimonas gallinarii</name>
    <dbReference type="NCBI Taxonomy" id="634155"/>
    <lineage>
        <taxon>Bacteria</taxon>
        <taxon>Pseudomonadati</taxon>
        <taxon>Pseudomonadota</taxon>
        <taxon>Gammaproteobacteria</taxon>
        <taxon>Lysobacterales</taxon>
        <taxon>Rhodanobacteraceae</taxon>
        <taxon>Pseudofulvimonas</taxon>
    </lineage>
</organism>
<evidence type="ECO:0000313" key="2">
    <source>
        <dbReference type="Proteomes" id="UP000294599"/>
    </source>
</evidence>
<protein>
    <recommendedName>
        <fullName evidence="3">Exo-alpha-sialidase</fullName>
    </recommendedName>
</protein>
<keyword evidence="2" id="KW-1185">Reference proteome</keyword>
<reference evidence="1 2" key="1">
    <citation type="submission" date="2019-03" db="EMBL/GenBank/DDBJ databases">
        <title>Genomic Encyclopedia of Type Strains, Phase IV (KMG-IV): sequencing the most valuable type-strain genomes for metagenomic binning, comparative biology and taxonomic classification.</title>
        <authorList>
            <person name="Goeker M."/>
        </authorList>
    </citation>
    <scope>NUCLEOTIDE SEQUENCE [LARGE SCALE GENOMIC DNA]</scope>
    <source>
        <strain evidence="1 2">DSM 21944</strain>
    </source>
</reference>